<proteinExistence type="predicted"/>
<feature type="transmembrane region" description="Helical" evidence="1">
    <location>
        <begin position="12"/>
        <end position="35"/>
    </location>
</feature>
<accession>F4R411</accession>
<sequence length="133" mass="14548">MSTQSEIKSFQILKWIKVIILGSIGNTIVGGLTSFIGSLCLQHHPLIAISIIWIGASAGLIVSLLHAVMVFFTSHFFTTSIKPNRPKSLSQELLLILTQAPLWSTIGATISYTTILVENALKFNHPSSHQTHL</sequence>
<keyword evidence="1" id="KW-0812">Transmembrane</keyword>
<dbReference type="RefSeq" id="XP_007403657.1">
    <property type="nucleotide sequence ID" value="XM_007403595.1"/>
</dbReference>
<gene>
    <name evidence="2" type="ORF">MELLADRAFT_101219</name>
</gene>
<dbReference type="AlphaFoldDB" id="F4R411"/>
<evidence type="ECO:0000313" key="3">
    <source>
        <dbReference type="Proteomes" id="UP000001072"/>
    </source>
</evidence>
<keyword evidence="1" id="KW-0472">Membrane</keyword>
<keyword evidence="1" id="KW-1133">Transmembrane helix</keyword>
<evidence type="ECO:0000256" key="1">
    <source>
        <dbReference type="SAM" id="Phobius"/>
    </source>
</evidence>
<dbReference type="VEuPathDB" id="FungiDB:MELLADRAFT_101219"/>
<feature type="transmembrane region" description="Helical" evidence="1">
    <location>
        <begin position="93"/>
        <end position="117"/>
    </location>
</feature>
<name>F4R411_MELLP</name>
<feature type="transmembrane region" description="Helical" evidence="1">
    <location>
        <begin position="47"/>
        <end position="72"/>
    </location>
</feature>
<dbReference type="OrthoDB" id="2501137at2759"/>
<protein>
    <submittedName>
        <fullName evidence="2">Uncharacterized protein</fullName>
    </submittedName>
</protein>
<dbReference type="KEGG" id="mlr:MELLADRAFT_101219"/>
<dbReference type="Proteomes" id="UP000001072">
    <property type="component" value="Unassembled WGS sequence"/>
</dbReference>
<dbReference type="GeneID" id="18921306"/>
<evidence type="ECO:0000313" key="2">
    <source>
        <dbReference type="EMBL" id="EGG12719.1"/>
    </source>
</evidence>
<keyword evidence="3" id="KW-1185">Reference proteome</keyword>
<organism evidence="3">
    <name type="scientific">Melampsora larici-populina (strain 98AG31 / pathotype 3-4-7)</name>
    <name type="common">Poplar leaf rust fungus</name>
    <dbReference type="NCBI Taxonomy" id="747676"/>
    <lineage>
        <taxon>Eukaryota</taxon>
        <taxon>Fungi</taxon>
        <taxon>Dikarya</taxon>
        <taxon>Basidiomycota</taxon>
        <taxon>Pucciniomycotina</taxon>
        <taxon>Pucciniomycetes</taxon>
        <taxon>Pucciniales</taxon>
        <taxon>Melampsoraceae</taxon>
        <taxon>Melampsora</taxon>
    </lineage>
</organism>
<reference evidence="3" key="1">
    <citation type="journal article" date="2011" name="Proc. Natl. Acad. Sci. U.S.A.">
        <title>Obligate biotrophy features unraveled by the genomic analysis of rust fungi.</title>
        <authorList>
            <person name="Duplessis S."/>
            <person name="Cuomo C.A."/>
            <person name="Lin Y.-C."/>
            <person name="Aerts A."/>
            <person name="Tisserant E."/>
            <person name="Veneault-Fourrey C."/>
            <person name="Joly D.L."/>
            <person name="Hacquard S."/>
            <person name="Amselem J."/>
            <person name="Cantarel B.L."/>
            <person name="Chiu R."/>
            <person name="Coutinho P.M."/>
            <person name="Feau N."/>
            <person name="Field M."/>
            <person name="Frey P."/>
            <person name="Gelhaye E."/>
            <person name="Goldberg J."/>
            <person name="Grabherr M.G."/>
            <person name="Kodira C.D."/>
            <person name="Kohler A."/>
            <person name="Kuees U."/>
            <person name="Lindquist E.A."/>
            <person name="Lucas S.M."/>
            <person name="Mago R."/>
            <person name="Mauceli E."/>
            <person name="Morin E."/>
            <person name="Murat C."/>
            <person name="Pangilinan J.L."/>
            <person name="Park R."/>
            <person name="Pearson M."/>
            <person name="Quesneville H."/>
            <person name="Rouhier N."/>
            <person name="Sakthikumar S."/>
            <person name="Salamov A.A."/>
            <person name="Schmutz J."/>
            <person name="Selles B."/>
            <person name="Shapiro H."/>
            <person name="Tanguay P."/>
            <person name="Tuskan G.A."/>
            <person name="Henrissat B."/>
            <person name="Van de Peer Y."/>
            <person name="Rouze P."/>
            <person name="Ellis J.G."/>
            <person name="Dodds P.N."/>
            <person name="Schein J.E."/>
            <person name="Zhong S."/>
            <person name="Hamelin R.C."/>
            <person name="Grigoriev I.V."/>
            <person name="Szabo L.J."/>
            <person name="Martin F."/>
        </authorList>
    </citation>
    <scope>NUCLEOTIDE SEQUENCE [LARGE SCALE GENOMIC DNA]</scope>
    <source>
        <strain evidence="3">98AG31 / pathotype 3-4-7</strain>
    </source>
</reference>
<dbReference type="InParanoid" id="F4R411"/>
<dbReference type="HOGENOM" id="CLU_1907153_0_0_1"/>
<dbReference type="EMBL" id="GL883090">
    <property type="protein sequence ID" value="EGG12719.1"/>
    <property type="molecule type" value="Genomic_DNA"/>
</dbReference>